<dbReference type="AlphaFoldDB" id="A0A0F6TST1"/>
<dbReference type="SUPFAM" id="SSF50341">
    <property type="entry name" value="CheW-like"/>
    <property type="match status" value="1"/>
</dbReference>
<organism evidence="2 3">
    <name type="scientific">Kangiella geojedonensis</name>
    <dbReference type="NCBI Taxonomy" id="914150"/>
    <lineage>
        <taxon>Bacteria</taxon>
        <taxon>Pseudomonadati</taxon>
        <taxon>Pseudomonadota</taxon>
        <taxon>Gammaproteobacteria</taxon>
        <taxon>Kangiellales</taxon>
        <taxon>Kangiellaceae</taxon>
        <taxon>Kangiella</taxon>
    </lineage>
</organism>
<feature type="domain" description="CheW-like" evidence="1">
    <location>
        <begin position="5"/>
        <end position="154"/>
    </location>
</feature>
<dbReference type="HOGENOM" id="CLU_128728_0_0_6"/>
<dbReference type="OrthoDB" id="5765252at2"/>
<dbReference type="InterPro" id="IPR036061">
    <property type="entry name" value="CheW-like_dom_sf"/>
</dbReference>
<dbReference type="GO" id="GO:0006935">
    <property type="term" value="P:chemotaxis"/>
    <property type="evidence" value="ECO:0007669"/>
    <property type="project" value="InterPro"/>
</dbReference>
<protein>
    <submittedName>
        <fullName evidence="2">CheW domain protein</fullName>
    </submittedName>
</protein>
<dbReference type="EMBL" id="CP010975">
    <property type="protein sequence ID" value="AKE53050.1"/>
    <property type="molecule type" value="Genomic_DNA"/>
</dbReference>
<dbReference type="Proteomes" id="UP000034071">
    <property type="component" value="Chromosome"/>
</dbReference>
<evidence type="ECO:0000313" key="2">
    <source>
        <dbReference type="EMBL" id="AKE53050.1"/>
    </source>
</evidence>
<name>A0A0F6TST1_9GAMM</name>
<dbReference type="STRING" id="914150.TQ33_2121"/>
<accession>A0A0F6TST1</accession>
<dbReference type="KEGG" id="kge:TQ33_2121"/>
<sequence length="155" mass="17366">MTETVKDVYSFLVPMLDDSLLLPNTVIAEIVPFMNVSLDDDIENNDHWKVGTVIWRNQTIPVVAIERLQGKKDLGDIKRSRIAICYTLNGNEEVPFVALMVRGIPRLVPVDEENSEFIADEIQGQDDGVKAWVKVDGKKALIPDLDFIETKLASA</sequence>
<evidence type="ECO:0000313" key="3">
    <source>
        <dbReference type="Proteomes" id="UP000034071"/>
    </source>
</evidence>
<dbReference type="RefSeq" id="WP_046562037.1">
    <property type="nucleotide sequence ID" value="NZ_CP010975.1"/>
</dbReference>
<dbReference type="PROSITE" id="PS50851">
    <property type="entry name" value="CHEW"/>
    <property type="match status" value="1"/>
</dbReference>
<keyword evidence="3" id="KW-1185">Reference proteome</keyword>
<gene>
    <name evidence="2" type="ORF">TQ33_2121</name>
</gene>
<reference evidence="2 3" key="1">
    <citation type="submission" date="2015-02" db="EMBL/GenBank/DDBJ databases">
        <title>Complete genome sequence of Kangiella geojedonensis strain YCS-5T.</title>
        <authorList>
            <person name="Kim K.M."/>
        </authorList>
    </citation>
    <scope>NUCLEOTIDE SEQUENCE [LARGE SCALE GENOMIC DNA]</scope>
    <source>
        <strain evidence="2 3">YCS-5</strain>
    </source>
</reference>
<evidence type="ECO:0000259" key="1">
    <source>
        <dbReference type="PROSITE" id="PS50851"/>
    </source>
</evidence>
<dbReference type="InterPro" id="IPR002545">
    <property type="entry name" value="CheW-lke_dom"/>
</dbReference>
<dbReference type="GO" id="GO:0007165">
    <property type="term" value="P:signal transduction"/>
    <property type="evidence" value="ECO:0007669"/>
    <property type="project" value="InterPro"/>
</dbReference>
<proteinExistence type="predicted"/>
<dbReference type="Pfam" id="PF01584">
    <property type="entry name" value="CheW"/>
    <property type="match status" value="1"/>
</dbReference>